<dbReference type="Pfam" id="PF11977">
    <property type="entry name" value="RNase_Zc3h12a"/>
    <property type="match status" value="1"/>
</dbReference>
<evidence type="ECO:0000256" key="4">
    <source>
        <dbReference type="SAM" id="MobiDB-lite"/>
    </source>
</evidence>
<dbReference type="OrthoDB" id="392925at2759"/>
<name>A0A7M5UY71_9CNID</name>
<feature type="compositionally biased region" description="Low complexity" evidence="4">
    <location>
        <begin position="535"/>
        <end position="578"/>
    </location>
</feature>
<dbReference type="GO" id="GO:0036464">
    <property type="term" value="C:cytoplasmic ribonucleoprotein granule"/>
    <property type="evidence" value="ECO:0007669"/>
    <property type="project" value="TreeGrafter"/>
</dbReference>
<dbReference type="InterPro" id="IPR056578">
    <property type="entry name" value="UBA_N4BP1_C"/>
</dbReference>
<evidence type="ECO:0000256" key="1">
    <source>
        <dbReference type="ARBA" id="ARBA00038274"/>
    </source>
</evidence>
<feature type="domain" description="C3H1-type" evidence="5">
    <location>
        <begin position="410"/>
        <end position="435"/>
    </location>
</feature>
<dbReference type="InterPro" id="IPR036612">
    <property type="entry name" value="KH_dom_type_1_sf"/>
</dbReference>
<keyword evidence="3" id="KW-0863">Zinc-finger</keyword>
<evidence type="ECO:0000256" key="2">
    <source>
        <dbReference type="PROSITE-ProRule" id="PRU00117"/>
    </source>
</evidence>
<dbReference type="GO" id="GO:0003729">
    <property type="term" value="F:mRNA binding"/>
    <property type="evidence" value="ECO:0007669"/>
    <property type="project" value="TreeGrafter"/>
</dbReference>
<dbReference type="AlphaFoldDB" id="A0A7M5UY71"/>
<evidence type="ECO:0000259" key="5">
    <source>
        <dbReference type="PROSITE" id="PS50103"/>
    </source>
</evidence>
<sequence length="746" mass="86261">MSIEFTLTQRDVLEVKKQSGRIRLLFPHVSFEFQNTNCESNAKKLWVTIKGLTEEICFQCKDYIMAMIDPETKVITKIPEDVQNQLLQNNGKRLREIELENKVIVDIDVLTRSVSIQGNELEVVLAKSIIDELKDKHAKSHKSNQQQDINEITCQMAKISIDNNVKNFALKLGYTENDIALAANKCIENGIRPDGDAILKELTKQNPQKTLNTETNTAAVDAALFQEEFVTKTVAEHTSEMSTSDENDLRGIVIDGSNIAMCHGHKEVFSCVGLEIVVNWFKQRGHKNIIVFVPQWRQESPKADCPIINQEILSQLEKEKILVFTPSRRINGRRVICYDDRYIVKYAVQTDSIIVSNDNFRDLQKENSSWKQYLDQHILMYSFVNDMFMPPDDPLGRLGPTLDEFLKTKPYKAKVCPYKNKCTYGAKCRYFHPDATTLESNTTNDRAGYNTSNNMNSNVKLNDYQTPKRPSMYMSCAAEMNAYEMQRQQQSYQGYDDDIVAKCPSVMHRQHNDRSMNGDWQNNQRQTNQIYPSHQPSMNYYPNQPQQPAHHQQRYYNQSPSPQPQPTSQWSGPTSQQPYNQPYHQSYPIHQQNTPNYQQNNTGNSNQYYMAMHHPSNNQSAASYQHPSSGNPPSSYQQHPSQHPRYMPEPRSMNGHYYPDTPMTHTLRPIEPRERPMAEVNYRPDQHRPTSQQIIPCAQIENTPLFQRLIELFPNYNGIVRKVLLDHPNERDLNVLVGYVINEQNR</sequence>
<dbReference type="Gene3D" id="3.40.50.11980">
    <property type="match status" value="1"/>
</dbReference>
<dbReference type="PROSITE" id="PS50103">
    <property type="entry name" value="ZF_C3H1"/>
    <property type="match status" value="1"/>
</dbReference>
<dbReference type="InterPro" id="IPR000571">
    <property type="entry name" value="Znf_CCCH"/>
</dbReference>
<protein>
    <recommendedName>
        <fullName evidence="5">C3H1-type domain-containing protein</fullName>
    </recommendedName>
</protein>
<dbReference type="InterPro" id="IPR021869">
    <property type="entry name" value="RNase_Zc3h12_NYN"/>
</dbReference>
<dbReference type="FunFam" id="3.40.50.11980:FF:000001">
    <property type="entry name" value="ZC3H12A isoform 1"/>
    <property type="match status" value="1"/>
</dbReference>
<keyword evidence="3" id="KW-0862">Zinc</keyword>
<feature type="compositionally biased region" description="Polar residues" evidence="4">
    <location>
        <begin position="615"/>
        <end position="641"/>
    </location>
</feature>
<proteinExistence type="inferred from homology"/>
<dbReference type="Proteomes" id="UP000594262">
    <property type="component" value="Unplaced"/>
</dbReference>
<feature type="compositionally biased region" description="Low complexity" evidence="4">
    <location>
        <begin position="591"/>
        <end position="604"/>
    </location>
</feature>
<dbReference type="PANTHER" id="PTHR12876">
    <property type="entry name" value="N4BP1-RELATED"/>
    <property type="match status" value="1"/>
</dbReference>
<keyword evidence="7" id="KW-1185">Reference proteome</keyword>
<evidence type="ECO:0000313" key="7">
    <source>
        <dbReference type="Proteomes" id="UP000594262"/>
    </source>
</evidence>
<dbReference type="GeneID" id="136820648"/>
<organism evidence="6 7">
    <name type="scientific">Clytia hemisphaerica</name>
    <dbReference type="NCBI Taxonomy" id="252671"/>
    <lineage>
        <taxon>Eukaryota</taxon>
        <taxon>Metazoa</taxon>
        <taxon>Cnidaria</taxon>
        <taxon>Hydrozoa</taxon>
        <taxon>Hydroidolina</taxon>
        <taxon>Leptothecata</taxon>
        <taxon>Obeliida</taxon>
        <taxon>Clytiidae</taxon>
        <taxon>Clytia</taxon>
    </lineage>
</organism>
<accession>A0A7M5UY71</accession>
<reference evidence="6" key="1">
    <citation type="submission" date="2021-01" db="UniProtKB">
        <authorList>
            <consortium name="EnsemblMetazoa"/>
        </authorList>
    </citation>
    <scope>IDENTIFICATION</scope>
</reference>
<dbReference type="GO" id="GO:0005634">
    <property type="term" value="C:nucleus"/>
    <property type="evidence" value="ECO:0007669"/>
    <property type="project" value="TreeGrafter"/>
</dbReference>
<feature type="compositionally biased region" description="Polar residues" evidence="4">
    <location>
        <begin position="579"/>
        <end position="590"/>
    </location>
</feature>
<dbReference type="PANTHER" id="PTHR12876:SF35">
    <property type="entry name" value="LD08718P-RELATED"/>
    <property type="match status" value="1"/>
</dbReference>
<dbReference type="SUPFAM" id="SSF54791">
    <property type="entry name" value="Eukaryotic type KH-domain (KH-domain type I)"/>
    <property type="match status" value="1"/>
</dbReference>
<evidence type="ECO:0000256" key="3">
    <source>
        <dbReference type="PROSITE-ProRule" id="PRU00723"/>
    </source>
</evidence>
<dbReference type="RefSeq" id="XP_066932945.1">
    <property type="nucleotide sequence ID" value="XM_067076844.1"/>
</dbReference>
<keyword evidence="3" id="KW-0479">Metal-binding</keyword>
<dbReference type="GO" id="GO:0008270">
    <property type="term" value="F:zinc ion binding"/>
    <property type="evidence" value="ECO:0007669"/>
    <property type="project" value="UniProtKB-KW"/>
</dbReference>
<comment type="similarity">
    <text evidence="1">Belongs to the N4BP1 family.</text>
</comment>
<dbReference type="InterPro" id="IPR051101">
    <property type="entry name" value="ZC3H12/N4BP1_RNase_Reg"/>
</dbReference>
<feature type="zinc finger region" description="C3H1-type" evidence="3">
    <location>
        <begin position="410"/>
        <end position="435"/>
    </location>
</feature>
<evidence type="ECO:0000313" key="6">
    <source>
        <dbReference type="EnsemblMetazoa" id="CLYHEMP006095.1"/>
    </source>
</evidence>
<feature type="region of interest" description="Disordered" evidence="4">
    <location>
        <begin position="529"/>
        <end position="650"/>
    </location>
</feature>
<dbReference type="GO" id="GO:0004521">
    <property type="term" value="F:RNA endonuclease activity"/>
    <property type="evidence" value="ECO:0007669"/>
    <property type="project" value="TreeGrafter"/>
</dbReference>
<dbReference type="EnsemblMetazoa" id="CLYHEMT006095.1">
    <property type="protein sequence ID" value="CLYHEMP006095.1"/>
    <property type="gene ID" value="CLYHEMG006095"/>
</dbReference>
<dbReference type="PROSITE" id="PS50084">
    <property type="entry name" value="KH_TYPE_1"/>
    <property type="match status" value="1"/>
</dbReference>
<keyword evidence="2" id="KW-0694">RNA-binding</keyword>
<dbReference type="Pfam" id="PF23054">
    <property type="entry name" value="UBA_N4BP1_C"/>
    <property type="match status" value="1"/>
</dbReference>